<dbReference type="GO" id="GO:0047661">
    <property type="term" value="F:amino-acid racemase activity"/>
    <property type="evidence" value="ECO:0007669"/>
    <property type="project" value="InterPro"/>
</dbReference>
<dbReference type="EMBL" id="DF977503">
    <property type="protein sequence ID" value="GAP91261.1"/>
    <property type="molecule type" value="Genomic_DNA"/>
</dbReference>
<evidence type="ECO:0000313" key="1">
    <source>
        <dbReference type="EMBL" id="GAP91261.1"/>
    </source>
</evidence>
<dbReference type="Proteomes" id="UP000054516">
    <property type="component" value="Unassembled WGS sequence"/>
</dbReference>
<keyword evidence="2" id="KW-1185">Reference proteome</keyword>
<accession>A0A1W2TRX9</accession>
<sequence>MKRLLLLGGMTPDASKLYYDALNRAARAALGGRHTAPCYVYSADLETMVGHAGAGDWDAFGQVYADAIDALAGRVDGVVVCAILPHKVSARLARALAPTGVPLLHIADCLARHLRARHPRVRTLGLLGPGVTMRDADDPDFFLGRLRGPGHGFEVLVPASDAGRDEVDRGMLGEVARGAAAVTPRTKAMFVRHARELARRGAQAIVLGSTDLGFVLRQEDLDDGIIVVDPASVHADEAARWALGELTATSDVSG</sequence>
<dbReference type="AlphaFoldDB" id="A0A1W2TRX9"/>
<protein>
    <submittedName>
        <fullName evidence="1">Putative Asp Glu racemase</fullName>
    </submittedName>
</protein>
<proteinExistence type="predicted"/>
<dbReference type="SUPFAM" id="SSF53681">
    <property type="entry name" value="Aspartate/glutamate racemase"/>
    <property type="match status" value="2"/>
</dbReference>
<reference evidence="1" key="1">
    <citation type="submission" date="2016-03" db="EMBL/GenBank/DDBJ databases">
        <title>Draft genome sequence of Rosellinia necatrix.</title>
        <authorList>
            <person name="Kanematsu S."/>
        </authorList>
    </citation>
    <scope>NUCLEOTIDE SEQUENCE [LARGE SCALE GENOMIC DNA]</scope>
    <source>
        <strain evidence="1">W97</strain>
    </source>
</reference>
<dbReference type="InterPro" id="IPR015942">
    <property type="entry name" value="Asp/Glu/hydantoin_racemase"/>
</dbReference>
<dbReference type="Gene3D" id="3.40.50.1860">
    <property type="match status" value="2"/>
</dbReference>
<organism evidence="1">
    <name type="scientific">Rosellinia necatrix</name>
    <name type="common">White root-rot fungus</name>
    <dbReference type="NCBI Taxonomy" id="77044"/>
    <lineage>
        <taxon>Eukaryota</taxon>
        <taxon>Fungi</taxon>
        <taxon>Dikarya</taxon>
        <taxon>Ascomycota</taxon>
        <taxon>Pezizomycotina</taxon>
        <taxon>Sordariomycetes</taxon>
        <taxon>Xylariomycetidae</taxon>
        <taxon>Xylariales</taxon>
        <taxon>Xylariaceae</taxon>
        <taxon>Rosellinia</taxon>
    </lineage>
</organism>
<dbReference type="OMA" id="GIWICEG"/>
<dbReference type="OrthoDB" id="309640at2759"/>
<dbReference type="Pfam" id="PF01177">
    <property type="entry name" value="Asp_Glu_race"/>
    <property type="match status" value="1"/>
</dbReference>
<name>A0A1W2TRX9_ROSNE</name>
<dbReference type="InterPro" id="IPR001920">
    <property type="entry name" value="Asp/Glu_race"/>
</dbReference>
<dbReference type="STRING" id="77044.A0A1W2TRX9"/>
<gene>
    <name evidence="1" type="ORF">SAMD00023353_5800480</name>
</gene>
<evidence type="ECO:0000313" key="2">
    <source>
        <dbReference type="Proteomes" id="UP000054516"/>
    </source>
</evidence>